<name>A0ABP5QXW1_9ACTN</name>
<dbReference type="InterPro" id="IPR036291">
    <property type="entry name" value="NAD(P)-bd_dom_sf"/>
</dbReference>
<evidence type="ECO:0000256" key="2">
    <source>
        <dbReference type="ARBA" id="ARBA00001911"/>
    </source>
</evidence>
<comment type="caution">
    <text evidence="13">The sequence shown here is derived from an EMBL/GenBank/DDBJ whole genome shotgun (WGS) entry which is preliminary data.</text>
</comment>
<evidence type="ECO:0000256" key="3">
    <source>
        <dbReference type="ARBA" id="ARBA00004947"/>
    </source>
</evidence>
<dbReference type="PANTHER" id="PTHR43725">
    <property type="entry name" value="UDP-GLUCOSE 4-EPIMERASE"/>
    <property type="match status" value="1"/>
</dbReference>
<comment type="pathway">
    <text evidence="3">Carbohydrate metabolism; galactose metabolism.</text>
</comment>
<evidence type="ECO:0000256" key="7">
    <source>
        <dbReference type="ARBA" id="ARBA00023027"/>
    </source>
</evidence>
<keyword evidence="8" id="KW-0413">Isomerase</keyword>
<evidence type="ECO:0000256" key="4">
    <source>
        <dbReference type="ARBA" id="ARBA00007637"/>
    </source>
</evidence>
<evidence type="ECO:0000256" key="10">
    <source>
        <dbReference type="ARBA" id="ARBA00031367"/>
    </source>
</evidence>
<comment type="catalytic activity">
    <reaction evidence="1">
        <text>UDP-alpha-D-glucose = UDP-alpha-D-galactose</text>
        <dbReference type="Rhea" id="RHEA:22168"/>
        <dbReference type="ChEBI" id="CHEBI:58885"/>
        <dbReference type="ChEBI" id="CHEBI:66914"/>
        <dbReference type="EC" id="5.1.3.2"/>
    </reaction>
</comment>
<dbReference type="EMBL" id="BAAART010000097">
    <property type="protein sequence ID" value="GAA2244577.1"/>
    <property type="molecule type" value="Genomic_DNA"/>
</dbReference>
<dbReference type="RefSeq" id="WP_234847064.1">
    <property type="nucleotide sequence ID" value="NZ_BAAART010000097.1"/>
</dbReference>
<evidence type="ECO:0000256" key="1">
    <source>
        <dbReference type="ARBA" id="ARBA00000083"/>
    </source>
</evidence>
<gene>
    <name evidence="13" type="primary">galE_5</name>
    <name evidence="13" type="ORF">GCM10010104_46000</name>
</gene>
<dbReference type="Gene3D" id="3.90.25.10">
    <property type="entry name" value="UDP-galactose 4-epimerase, domain 1"/>
    <property type="match status" value="1"/>
</dbReference>
<dbReference type="PANTHER" id="PTHR43725:SF53">
    <property type="entry name" value="UDP-ARABINOSE 4-EPIMERASE 1"/>
    <property type="match status" value="1"/>
</dbReference>
<dbReference type="Proteomes" id="UP001501474">
    <property type="component" value="Unassembled WGS sequence"/>
</dbReference>
<dbReference type="Pfam" id="PF01370">
    <property type="entry name" value="Epimerase"/>
    <property type="match status" value="1"/>
</dbReference>
<comment type="similarity">
    <text evidence="4">Belongs to the NAD(P)-dependent epimerase/dehydratase family.</text>
</comment>
<reference evidence="14" key="1">
    <citation type="journal article" date="2019" name="Int. J. Syst. Evol. Microbiol.">
        <title>The Global Catalogue of Microorganisms (GCM) 10K type strain sequencing project: providing services to taxonomists for standard genome sequencing and annotation.</title>
        <authorList>
            <consortium name="The Broad Institute Genomics Platform"/>
            <consortium name="The Broad Institute Genome Sequencing Center for Infectious Disease"/>
            <person name="Wu L."/>
            <person name="Ma J."/>
        </authorList>
    </citation>
    <scope>NUCLEOTIDE SEQUENCE [LARGE SCALE GENOMIC DNA]</scope>
    <source>
        <strain evidence="14">JCM 3053</strain>
    </source>
</reference>
<evidence type="ECO:0000256" key="11">
    <source>
        <dbReference type="ARBA" id="ARBA00033067"/>
    </source>
</evidence>
<organism evidence="13 14">
    <name type="scientific">Streptomyces indiaensis</name>
    <dbReference type="NCBI Taxonomy" id="284033"/>
    <lineage>
        <taxon>Bacteria</taxon>
        <taxon>Bacillati</taxon>
        <taxon>Actinomycetota</taxon>
        <taxon>Actinomycetes</taxon>
        <taxon>Kitasatosporales</taxon>
        <taxon>Streptomycetaceae</taxon>
        <taxon>Streptomyces</taxon>
    </lineage>
</organism>
<accession>A0ABP5QXW1</accession>
<comment type="cofactor">
    <cofactor evidence="2">
        <name>NAD(+)</name>
        <dbReference type="ChEBI" id="CHEBI:57540"/>
    </cofactor>
</comment>
<evidence type="ECO:0000256" key="8">
    <source>
        <dbReference type="ARBA" id="ARBA00023235"/>
    </source>
</evidence>
<evidence type="ECO:0000313" key="13">
    <source>
        <dbReference type="EMBL" id="GAA2244577.1"/>
    </source>
</evidence>
<dbReference type="InterPro" id="IPR001509">
    <property type="entry name" value="Epimerase_deHydtase"/>
</dbReference>
<evidence type="ECO:0000256" key="9">
    <source>
        <dbReference type="ARBA" id="ARBA00023277"/>
    </source>
</evidence>
<dbReference type="Gene3D" id="3.40.50.720">
    <property type="entry name" value="NAD(P)-binding Rossmann-like Domain"/>
    <property type="match status" value="1"/>
</dbReference>
<proteinExistence type="inferred from homology"/>
<evidence type="ECO:0000313" key="14">
    <source>
        <dbReference type="Proteomes" id="UP001501474"/>
    </source>
</evidence>
<protein>
    <recommendedName>
        <fullName evidence="6">UDP-glucose 4-epimerase</fullName>
        <ecNumber evidence="5">5.1.3.2</ecNumber>
    </recommendedName>
    <alternativeName>
        <fullName evidence="11">Galactowaldenase</fullName>
    </alternativeName>
    <alternativeName>
        <fullName evidence="10">UDP-galactose 4-epimerase</fullName>
    </alternativeName>
</protein>
<dbReference type="EC" id="5.1.3.2" evidence="5"/>
<keyword evidence="14" id="KW-1185">Reference proteome</keyword>
<feature type="domain" description="NAD-dependent epimerase/dehydratase" evidence="12">
    <location>
        <begin position="3"/>
        <end position="241"/>
    </location>
</feature>
<dbReference type="NCBIfam" id="TIGR01179">
    <property type="entry name" value="galE"/>
    <property type="match status" value="1"/>
</dbReference>
<keyword evidence="9" id="KW-0119">Carbohydrate metabolism</keyword>
<sequence length="338" mass="36173">MTWLVTGGAGYIGAHVVAALREAGMGAVVLDDLSSGFADRLPADVPCVVGSVLDGRLVEGALRDHRVDGVIHLAAKKQVAESVGDPLFYYRENVEGLRVLLDAASRADVKRFVFSSSAAVYGSPPTEYITEETPCHPVNPYGETKLAGEWLVRAVAHATGAGYVSLRYFNVAGADTPELADRQATNLIPMVFKQLELGRRPLVFGADYPTSDGTCVRDFIHVSDLAAAHVAAARRLIADASARLTLNVGRGRGVSVRETITLIGEVTGRPVEPTVLERRAGDPARVVASVDSVLRELGWNARFGVREMISSAWTGWQRQYGEGPATAGSEVRVSHAIR</sequence>
<evidence type="ECO:0000256" key="6">
    <source>
        <dbReference type="ARBA" id="ARBA00018569"/>
    </source>
</evidence>
<dbReference type="InterPro" id="IPR005886">
    <property type="entry name" value="UDP_G4E"/>
</dbReference>
<keyword evidence="7" id="KW-0520">NAD</keyword>
<evidence type="ECO:0000259" key="12">
    <source>
        <dbReference type="Pfam" id="PF01370"/>
    </source>
</evidence>
<evidence type="ECO:0000256" key="5">
    <source>
        <dbReference type="ARBA" id="ARBA00013189"/>
    </source>
</evidence>
<dbReference type="SUPFAM" id="SSF51735">
    <property type="entry name" value="NAD(P)-binding Rossmann-fold domains"/>
    <property type="match status" value="1"/>
</dbReference>